<dbReference type="Proteomes" id="UP000000692">
    <property type="component" value="Chromosome"/>
</dbReference>
<dbReference type="AlphaFoldDB" id="F9Y581"/>
<evidence type="ECO:0000313" key="3">
    <source>
        <dbReference type="Proteomes" id="UP000000692"/>
    </source>
</evidence>
<name>F9Y581_KETVW</name>
<gene>
    <name evidence="2" type="ordered locus">KVU_2047</name>
</gene>
<evidence type="ECO:0000313" key="2">
    <source>
        <dbReference type="EMBL" id="AEM41886.1"/>
    </source>
</evidence>
<proteinExistence type="predicted"/>
<keyword evidence="1" id="KW-0472">Membrane</keyword>
<protein>
    <submittedName>
        <fullName evidence="2">Uncharacterized protein</fullName>
    </submittedName>
</protein>
<organism evidence="2 3">
    <name type="scientific">Ketogulonicigenium vulgare (strain WSH-001)</name>
    <dbReference type="NCBI Taxonomy" id="759362"/>
    <lineage>
        <taxon>Bacteria</taxon>
        <taxon>Pseudomonadati</taxon>
        <taxon>Pseudomonadota</taxon>
        <taxon>Alphaproteobacteria</taxon>
        <taxon>Rhodobacterales</taxon>
        <taxon>Roseobacteraceae</taxon>
        <taxon>Ketogulonicigenium</taxon>
    </lineage>
</organism>
<dbReference type="KEGG" id="kvl:KVU_2047"/>
<reference evidence="2 3" key="1">
    <citation type="journal article" date="2011" name="J. Bacteriol.">
        <title>Complete genome sequence of the industrial strain Ketogulonicigenium vulgare WSH-001.</title>
        <authorList>
            <person name="Liu L."/>
            <person name="Li Y."/>
            <person name="Zhang J."/>
            <person name="Zhou Z."/>
            <person name="Liu J."/>
            <person name="Li X."/>
            <person name="Zhou J."/>
            <person name="Du G."/>
            <person name="Wang L."/>
            <person name="Chen J."/>
        </authorList>
    </citation>
    <scope>NUCLEOTIDE SEQUENCE [LARGE SCALE GENOMIC DNA]</scope>
    <source>
        <strain evidence="2 3">WSH-001</strain>
    </source>
</reference>
<accession>F9Y581</accession>
<dbReference type="OrthoDB" id="9805698at2"/>
<sequence>MPAPGNVAGQVVTTNVQETIQLDLADGTPYPLHIWNTGLIAEEGDILHSLWLTPKGKPDATLVAIYDRTSGQEVWLDANLVRLFRLTEPMWKGLVVAFFIGVLAFGLILAILPVLGTLAIVLPVLLPILTWRMDRAGRAQIAALKTTARQRFAALRTETFA</sequence>
<feature type="transmembrane region" description="Helical" evidence="1">
    <location>
        <begin position="93"/>
        <end position="126"/>
    </location>
</feature>
<dbReference type="HOGENOM" id="CLU_1641499_0_0_5"/>
<evidence type="ECO:0000256" key="1">
    <source>
        <dbReference type="SAM" id="Phobius"/>
    </source>
</evidence>
<dbReference type="EMBL" id="CP002018">
    <property type="protein sequence ID" value="AEM41886.1"/>
    <property type="molecule type" value="Genomic_DNA"/>
</dbReference>
<keyword evidence="1" id="KW-1133">Transmembrane helix</keyword>
<keyword evidence="3" id="KW-1185">Reference proteome</keyword>
<keyword evidence="1" id="KW-0812">Transmembrane</keyword>